<evidence type="ECO:0000313" key="2">
    <source>
        <dbReference type="EMBL" id="EYC12098.1"/>
    </source>
</evidence>
<dbReference type="Proteomes" id="UP000024635">
    <property type="component" value="Unassembled WGS sequence"/>
</dbReference>
<evidence type="ECO:0000313" key="3">
    <source>
        <dbReference type="Proteomes" id="UP000024635"/>
    </source>
</evidence>
<keyword evidence="1" id="KW-1133">Transmembrane helix</keyword>
<accession>A0A016UBY5</accession>
<evidence type="ECO:0000256" key="1">
    <source>
        <dbReference type="SAM" id="Phobius"/>
    </source>
</evidence>
<proteinExistence type="predicted"/>
<keyword evidence="1" id="KW-0812">Transmembrane</keyword>
<protein>
    <submittedName>
        <fullName evidence="2">Uncharacterized protein</fullName>
    </submittedName>
</protein>
<reference evidence="3" key="1">
    <citation type="journal article" date="2015" name="Nat. Genet.">
        <title>The genome and transcriptome of the zoonotic hookworm Ancylostoma ceylanicum identify infection-specific gene families.</title>
        <authorList>
            <person name="Schwarz E.M."/>
            <person name="Hu Y."/>
            <person name="Antoshechkin I."/>
            <person name="Miller M.M."/>
            <person name="Sternberg P.W."/>
            <person name="Aroian R.V."/>
        </authorList>
    </citation>
    <scope>NUCLEOTIDE SEQUENCE</scope>
    <source>
        <strain evidence="3">HY135</strain>
    </source>
</reference>
<gene>
    <name evidence="2" type="primary">Acey_s0048.g1610</name>
    <name evidence="2" type="ORF">Y032_0048g1610</name>
</gene>
<keyword evidence="1" id="KW-0472">Membrane</keyword>
<name>A0A016UBY5_9BILA</name>
<organism evidence="2 3">
    <name type="scientific">Ancylostoma ceylanicum</name>
    <dbReference type="NCBI Taxonomy" id="53326"/>
    <lineage>
        <taxon>Eukaryota</taxon>
        <taxon>Metazoa</taxon>
        <taxon>Ecdysozoa</taxon>
        <taxon>Nematoda</taxon>
        <taxon>Chromadorea</taxon>
        <taxon>Rhabditida</taxon>
        <taxon>Rhabditina</taxon>
        <taxon>Rhabditomorpha</taxon>
        <taxon>Strongyloidea</taxon>
        <taxon>Ancylostomatidae</taxon>
        <taxon>Ancylostomatinae</taxon>
        <taxon>Ancylostoma</taxon>
    </lineage>
</organism>
<sequence>MERNCSHPFESGSAHLCLFICLFIYLFILHHTGAPFMQKSINGNQHWNTETTKLKKKYVKFQLSLDQMRIVADEGARLANLCSTRMGRAQQV</sequence>
<keyword evidence="3" id="KW-1185">Reference proteome</keyword>
<dbReference type="EMBL" id="JARK01001384">
    <property type="protein sequence ID" value="EYC12098.1"/>
    <property type="molecule type" value="Genomic_DNA"/>
</dbReference>
<dbReference type="STRING" id="53326.A0A016UBY5"/>
<feature type="transmembrane region" description="Helical" evidence="1">
    <location>
        <begin position="12"/>
        <end position="29"/>
    </location>
</feature>
<dbReference type="AlphaFoldDB" id="A0A016UBY5"/>
<dbReference type="OrthoDB" id="5847319at2759"/>
<comment type="caution">
    <text evidence="2">The sequence shown here is derived from an EMBL/GenBank/DDBJ whole genome shotgun (WGS) entry which is preliminary data.</text>
</comment>